<evidence type="ECO:0000313" key="3">
    <source>
        <dbReference type="Proteomes" id="UP001595896"/>
    </source>
</evidence>
<dbReference type="RefSeq" id="WP_377907974.1">
    <property type="nucleotide sequence ID" value="NZ_JBHSGK010000003.1"/>
</dbReference>
<dbReference type="Proteomes" id="UP001595896">
    <property type="component" value="Unassembled WGS sequence"/>
</dbReference>
<evidence type="ECO:0000313" key="2">
    <source>
        <dbReference type="EMBL" id="MFC4735348.1"/>
    </source>
</evidence>
<dbReference type="Gene3D" id="2.40.320.10">
    <property type="entry name" value="Hypothetical Protein Pfu-838710-001"/>
    <property type="match status" value="1"/>
</dbReference>
<dbReference type="PIRSF" id="PIRSF012526">
    <property type="entry name" value="CYTH_UCP012526"/>
    <property type="match status" value="1"/>
</dbReference>
<dbReference type="EMBL" id="JBHSGK010000003">
    <property type="protein sequence ID" value="MFC4735348.1"/>
    <property type="molecule type" value="Genomic_DNA"/>
</dbReference>
<dbReference type="Pfam" id="PF01928">
    <property type="entry name" value="CYTH"/>
    <property type="match status" value="1"/>
</dbReference>
<name>A0ABV9NPZ2_9BACI</name>
<dbReference type="InterPro" id="IPR033469">
    <property type="entry name" value="CYTH-like_dom_sf"/>
</dbReference>
<dbReference type="InterPro" id="IPR023577">
    <property type="entry name" value="CYTH_domain"/>
</dbReference>
<evidence type="ECO:0000259" key="1">
    <source>
        <dbReference type="PROSITE" id="PS51707"/>
    </source>
</evidence>
<sequence>MPQEMEIEFKQLLTNSLFEKMIRHYEMPTPFRQENHYFETEDMALREKGAALRVRVKDNSLEFTLKQPSGEGLLETNQSITYDAFEAFKADGRLPKGETADQLRSFLGYEPSLNWLGSLVTERMEKKVPEGLLVFDKSTYAGVTDYELEFESASYEEGKVFFENLLSEWKLSWNTPDNKIRRFYRAAYEQS</sequence>
<feature type="domain" description="CYTH" evidence="1">
    <location>
        <begin position="4"/>
        <end position="190"/>
    </location>
</feature>
<comment type="caution">
    <text evidence="2">The sequence shown here is derived from an EMBL/GenBank/DDBJ whole genome shotgun (WGS) entry which is preliminary data.</text>
</comment>
<proteinExistence type="predicted"/>
<dbReference type="CDD" id="cd07762">
    <property type="entry name" value="CYTH-like_Pase_1"/>
    <property type="match status" value="1"/>
</dbReference>
<dbReference type="SMART" id="SM01118">
    <property type="entry name" value="CYTH"/>
    <property type="match status" value="1"/>
</dbReference>
<dbReference type="PROSITE" id="PS51707">
    <property type="entry name" value="CYTH"/>
    <property type="match status" value="1"/>
</dbReference>
<keyword evidence="3" id="KW-1185">Reference proteome</keyword>
<gene>
    <name evidence="2" type="ORF">ACFO4L_02005</name>
</gene>
<organism evidence="2 3">
    <name type="scientific">Bacillus daqingensis</name>
    <dbReference type="NCBI Taxonomy" id="872396"/>
    <lineage>
        <taxon>Bacteria</taxon>
        <taxon>Bacillati</taxon>
        <taxon>Bacillota</taxon>
        <taxon>Bacilli</taxon>
        <taxon>Bacillales</taxon>
        <taxon>Bacillaceae</taxon>
        <taxon>Bacillus</taxon>
    </lineage>
</organism>
<dbReference type="SUPFAM" id="SSF55154">
    <property type="entry name" value="CYTH-like phosphatases"/>
    <property type="match status" value="1"/>
</dbReference>
<reference evidence="3" key="1">
    <citation type="journal article" date="2019" name="Int. J. Syst. Evol. Microbiol.">
        <title>The Global Catalogue of Microorganisms (GCM) 10K type strain sequencing project: providing services to taxonomists for standard genome sequencing and annotation.</title>
        <authorList>
            <consortium name="The Broad Institute Genomics Platform"/>
            <consortium name="The Broad Institute Genome Sequencing Center for Infectious Disease"/>
            <person name="Wu L."/>
            <person name="Ma J."/>
        </authorList>
    </citation>
    <scope>NUCLEOTIDE SEQUENCE [LARGE SCALE GENOMIC DNA]</scope>
    <source>
        <strain evidence="3">JCM 12165</strain>
    </source>
</reference>
<protein>
    <submittedName>
        <fullName evidence="2">CYTH domain-containing protein</fullName>
    </submittedName>
</protein>
<dbReference type="InterPro" id="IPR009195">
    <property type="entry name" value="Uncharacterised_YjbK"/>
</dbReference>
<accession>A0ABV9NPZ2</accession>